<accession>A0A6P1SYY3</accession>
<protein>
    <recommendedName>
        <fullName evidence="1">Hedgehog/Intein (Hint) domain-containing protein</fullName>
    </recommendedName>
</protein>
<dbReference type="EMBL" id="CP046620">
    <property type="protein sequence ID" value="QHQ34830.1"/>
    <property type="molecule type" value="Genomic_DNA"/>
</dbReference>
<evidence type="ECO:0000259" key="1">
    <source>
        <dbReference type="Pfam" id="PF13403"/>
    </source>
</evidence>
<dbReference type="AlphaFoldDB" id="A0A6P1SYY3"/>
<keyword evidence="3" id="KW-1185">Reference proteome</keyword>
<dbReference type="RefSeq" id="WP_161861396.1">
    <property type="nucleotide sequence ID" value="NZ_CP046620.1"/>
</dbReference>
<dbReference type="Gene3D" id="2.170.16.10">
    <property type="entry name" value="Hedgehog/Intein (Hint) domain"/>
    <property type="match status" value="1"/>
</dbReference>
<evidence type="ECO:0000313" key="2">
    <source>
        <dbReference type="EMBL" id="QHQ34830.1"/>
    </source>
</evidence>
<dbReference type="Pfam" id="PF13403">
    <property type="entry name" value="Hint_2"/>
    <property type="match status" value="1"/>
</dbReference>
<feature type="domain" description="Hedgehog/Intein (Hint)" evidence="1">
    <location>
        <begin position="114"/>
        <end position="257"/>
    </location>
</feature>
<dbReference type="InterPro" id="IPR028992">
    <property type="entry name" value="Hedgehog/Intein_dom"/>
</dbReference>
<name>A0A6P1SYY3_9RHOB</name>
<proteinExistence type="predicted"/>
<dbReference type="SUPFAM" id="SSF51294">
    <property type="entry name" value="Hedgehog/intein (Hint) domain"/>
    <property type="match status" value="1"/>
</dbReference>
<dbReference type="KEGG" id="amaq:GO499_06265"/>
<reference evidence="2 3" key="1">
    <citation type="submission" date="2019-12" db="EMBL/GenBank/DDBJ databases">
        <title>Complete genome sequence of Algicella marina strain 9Alg 56(T) isolated from the red alga Tichocarpus crinitus.</title>
        <authorList>
            <person name="Kim S.-G."/>
            <person name="Nedashkovskaya O.I."/>
        </authorList>
    </citation>
    <scope>NUCLEOTIDE SEQUENCE [LARGE SCALE GENOMIC DNA]</scope>
    <source>
        <strain evidence="2 3">9Alg 56</strain>
    </source>
</reference>
<dbReference type="Proteomes" id="UP000464495">
    <property type="component" value="Chromosome"/>
</dbReference>
<dbReference type="InterPro" id="IPR036844">
    <property type="entry name" value="Hint_dom_sf"/>
</dbReference>
<evidence type="ECO:0000313" key="3">
    <source>
        <dbReference type="Proteomes" id="UP000464495"/>
    </source>
</evidence>
<organism evidence="2 3">
    <name type="scientific">Algicella marina</name>
    <dbReference type="NCBI Taxonomy" id="2683284"/>
    <lineage>
        <taxon>Bacteria</taxon>
        <taxon>Pseudomonadati</taxon>
        <taxon>Pseudomonadota</taxon>
        <taxon>Alphaproteobacteria</taxon>
        <taxon>Rhodobacterales</taxon>
        <taxon>Paracoccaceae</taxon>
        <taxon>Algicella</taxon>
    </lineage>
</organism>
<gene>
    <name evidence="2" type="ORF">GO499_06265</name>
</gene>
<sequence>MPNRYMTIDGSGSQDYFTTFIDNTSDDIFLTITEGAAALEPAEPENYSIVGDFFDGGAVDTFNVSLPEGWSMVNTYTNMISEGIGNYYFDVLDQYGSTLFTMKISGSMGSVTNVCFTRGAMVATPKGPVAIEALEAGDMVLTRDNGAQPIRWIGSSRVSKETLAQFPDLRPVRIAAGALGDNAETRVSPQHRMLVSGWRAEALFGEPEMLATARSLINDSSIMVDGEIAEVEYFHILFDKHEIISADGAWSESFHPAALGLGTASEATRDEVLVLFPELENAESHPKAARPTLTDNDVAVLAG</sequence>